<dbReference type="HAMAP" id="MF_00634">
    <property type="entry name" value="UPF0235"/>
    <property type="match status" value="1"/>
</dbReference>
<evidence type="ECO:0000313" key="4">
    <source>
        <dbReference type="Proteomes" id="UP001053296"/>
    </source>
</evidence>
<accession>A0ABN6ELW2</accession>
<dbReference type="PANTHER" id="PTHR13420">
    <property type="entry name" value="UPF0235 PROTEIN C15ORF40"/>
    <property type="match status" value="1"/>
</dbReference>
<sequence>MKISKPEFVRKHSDGWRLSVWVQPGARKSEVAGEYQGCVKIRLAAPAVDNKANKGLVKFLAERLKMKKSQVAIISGFTNRKKLLTLDTAVEPDWGILLPDGNCDNL</sequence>
<dbReference type="EMBL" id="AP024485">
    <property type="protein sequence ID" value="BCS87012.1"/>
    <property type="molecule type" value="Genomic_DNA"/>
</dbReference>
<protein>
    <recommendedName>
        <fullName evidence="2">UPF0235 protein PSDVSF_02540</fullName>
    </recommendedName>
</protein>
<reference evidence="3" key="1">
    <citation type="journal article" date="2022" name="Arch. Microbiol.">
        <title>Pseudodesulfovibrio sediminis sp. nov., a mesophilic and neutrophilic sulfate-reducing bacterium isolated from sediment of a brackish lake.</title>
        <authorList>
            <person name="Takahashi A."/>
            <person name="Kojima H."/>
            <person name="Watanabe M."/>
            <person name="Fukui M."/>
        </authorList>
    </citation>
    <scope>NUCLEOTIDE SEQUENCE</scope>
    <source>
        <strain evidence="3">SF6</strain>
    </source>
</reference>
<evidence type="ECO:0000313" key="3">
    <source>
        <dbReference type="EMBL" id="BCS87012.1"/>
    </source>
</evidence>
<dbReference type="SUPFAM" id="SSF69786">
    <property type="entry name" value="YggU-like"/>
    <property type="match status" value="1"/>
</dbReference>
<dbReference type="Gene3D" id="3.30.1200.10">
    <property type="entry name" value="YggU-like"/>
    <property type="match status" value="1"/>
</dbReference>
<name>A0ABN6ELW2_9BACT</name>
<proteinExistence type="inferred from homology"/>
<dbReference type="InterPro" id="IPR003746">
    <property type="entry name" value="DUF167"/>
</dbReference>
<dbReference type="SMART" id="SM01152">
    <property type="entry name" value="DUF167"/>
    <property type="match status" value="1"/>
</dbReference>
<dbReference type="InterPro" id="IPR036591">
    <property type="entry name" value="YggU-like_sf"/>
</dbReference>
<gene>
    <name evidence="3" type="ORF">PSDVSF_02540</name>
</gene>
<evidence type="ECO:0000256" key="1">
    <source>
        <dbReference type="ARBA" id="ARBA00010364"/>
    </source>
</evidence>
<keyword evidence="4" id="KW-1185">Reference proteome</keyword>
<dbReference type="Pfam" id="PF02594">
    <property type="entry name" value="DUF167"/>
    <property type="match status" value="1"/>
</dbReference>
<dbReference type="NCBIfam" id="TIGR00251">
    <property type="entry name" value="DUF167 family protein"/>
    <property type="match status" value="1"/>
</dbReference>
<comment type="similarity">
    <text evidence="1 2">Belongs to the UPF0235 family.</text>
</comment>
<evidence type="ECO:0000256" key="2">
    <source>
        <dbReference type="HAMAP-Rule" id="MF_00634"/>
    </source>
</evidence>
<dbReference type="Proteomes" id="UP001053296">
    <property type="component" value="Chromosome"/>
</dbReference>
<organism evidence="3 4">
    <name type="scientific">Pseudodesulfovibrio sediminis</name>
    <dbReference type="NCBI Taxonomy" id="2810563"/>
    <lineage>
        <taxon>Bacteria</taxon>
        <taxon>Pseudomonadati</taxon>
        <taxon>Thermodesulfobacteriota</taxon>
        <taxon>Desulfovibrionia</taxon>
        <taxon>Desulfovibrionales</taxon>
        <taxon>Desulfovibrionaceae</taxon>
    </lineage>
</organism>
<dbReference type="RefSeq" id="WP_347339442.1">
    <property type="nucleotide sequence ID" value="NZ_AP024485.1"/>
</dbReference>
<dbReference type="PANTHER" id="PTHR13420:SF7">
    <property type="entry name" value="UPF0235 PROTEIN C15ORF40"/>
    <property type="match status" value="1"/>
</dbReference>